<feature type="compositionally biased region" description="Low complexity" evidence="1">
    <location>
        <begin position="375"/>
        <end position="400"/>
    </location>
</feature>
<dbReference type="InterPro" id="IPR004827">
    <property type="entry name" value="bZIP"/>
</dbReference>
<evidence type="ECO:0000313" key="3">
    <source>
        <dbReference type="EMBL" id="KAH9426618.1"/>
    </source>
</evidence>
<sequence>MSIIDCVPPIVIDLHPKFSKRHQQQQQQQQSEHHCFTTPSPSPPEHRINQLQSPLSKLNSGLTTTTTAINNNNNNNMFHPDIQSSIPSLVNQQQQQQQQESIFGKLLQQMTTTINPTTTTTKDYSQQQQQVLNETILQLAKINCQQQQNSQISLPSNDSESNSKALQLLNLLTKVNGQQNGQQNGHHHHQILSPIKSIHSTTNLLSPKNLFHSHQHLNHQQSKNLISDGLGHGLLLTTAPTTTLSSESLILDDHHHHGHRIKNESTLSTLIDNNPSTSTPSTTTTKYTRPFKALYNNKDLPLLSQKHSPSSTTTTTTAASSSSFPLENSATDSLLGSDQAYLMFRSQMLSMSKQRQTSSSSLEQRKSTSNRKSHNTSSNSSSKSIDITSDDNSSNSSLSAKRSRDLRRAKEDEIAIRASFLEHENRQLKLKLIEAELKLEKKDTIIVSLQNQLSSLK</sequence>
<feature type="compositionally biased region" description="Low complexity" evidence="1">
    <location>
        <begin position="275"/>
        <end position="285"/>
    </location>
</feature>
<feature type="region of interest" description="Disordered" evidence="1">
    <location>
        <begin position="260"/>
        <end position="327"/>
    </location>
</feature>
<dbReference type="Pfam" id="PF07716">
    <property type="entry name" value="bZIP_2"/>
    <property type="match status" value="1"/>
</dbReference>
<organism evidence="3 4">
    <name type="scientific">Dermatophagoides pteronyssinus</name>
    <name type="common">European house dust mite</name>
    <dbReference type="NCBI Taxonomy" id="6956"/>
    <lineage>
        <taxon>Eukaryota</taxon>
        <taxon>Metazoa</taxon>
        <taxon>Ecdysozoa</taxon>
        <taxon>Arthropoda</taxon>
        <taxon>Chelicerata</taxon>
        <taxon>Arachnida</taxon>
        <taxon>Acari</taxon>
        <taxon>Acariformes</taxon>
        <taxon>Sarcoptiformes</taxon>
        <taxon>Astigmata</taxon>
        <taxon>Psoroptidia</taxon>
        <taxon>Analgoidea</taxon>
        <taxon>Pyroglyphidae</taxon>
        <taxon>Dermatophagoidinae</taxon>
        <taxon>Dermatophagoides</taxon>
    </lineage>
</organism>
<feature type="domain" description="BZIP" evidence="2">
    <location>
        <begin position="399"/>
        <end position="434"/>
    </location>
</feature>
<dbReference type="EMBL" id="NJHN03000008">
    <property type="protein sequence ID" value="KAH9426618.1"/>
    <property type="molecule type" value="Genomic_DNA"/>
</dbReference>
<dbReference type="CDD" id="cd14695">
    <property type="entry name" value="bZIP_HLF"/>
    <property type="match status" value="1"/>
</dbReference>
<reference evidence="3 4" key="1">
    <citation type="journal article" date="2018" name="J. Allergy Clin. Immunol.">
        <title>High-quality assembly of Dermatophagoides pteronyssinus genome and transcriptome reveals a wide range of novel allergens.</title>
        <authorList>
            <person name="Liu X.Y."/>
            <person name="Yang K.Y."/>
            <person name="Wang M.Q."/>
            <person name="Kwok J.S."/>
            <person name="Zeng X."/>
            <person name="Yang Z."/>
            <person name="Xiao X.J."/>
            <person name="Lau C.P."/>
            <person name="Li Y."/>
            <person name="Huang Z.M."/>
            <person name="Ba J.G."/>
            <person name="Yim A.K."/>
            <person name="Ouyang C.Y."/>
            <person name="Ngai S.M."/>
            <person name="Chan T.F."/>
            <person name="Leung E.L."/>
            <person name="Liu L."/>
            <person name="Liu Z.G."/>
            <person name="Tsui S.K."/>
        </authorList>
    </citation>
    <scope>NUCLEOTIDE SEQUENCE [LARGE SCALE GENOMIC DNA]</scope>
    <source>
        <strain evidence="3">Derp</strain>
    </source>
</reference>
<dbReference type="InterPro" id="IPR046347">
    <property type="entry name" value="bZIP_sf"/>
</dbReference>
<proteinExistence type="predicted"/>
<feature type="region of interest" description="Disordered" evidence="1">
    <location>
        <begin position="352"/>
        <end position="408"/>
    </location>
</feature>
<evidence type="ECO:0000259" key="2">
    <source>
        <dbReference type="Pfam" id="PF07716"/>
    </source>
</evidence>
<feature type="compositionally biased region" description="Low complexity" evidence="1">
    <location>
        <begin position="352"/>
        <end position="361"/>
    </location>
</feature>
<name>A0ABQ8JW21_DERPT</name>
<dbReference type="Proteomes" id="UP000887458">
    <property type="component" value="Unassembled WGS sequence"/>
</dbReference>
<feature type="region of interest" description="Disordered" evidence="1">
    <location>
        <begin position="19"/>
        <end position="49"/>
    </location>
</feature>
<dbReference type="SUPFAM" id="SSF57959">
    <property type="entry name" value="Leucine zipper domain"/>
    <property type="match status" value="1"/>
</dbReference>
<gene>
    <name evidence="3" type="ORF">DERP_002717</name>
</gene>
<feature type="compositionally biased region" description="Low complexity" evidence="1">
    <location>
        <begin position="310"/>
        <end position="323"/>
    </location>
</feature>
<keyword evidence="4" id="KW-1185">Reference proteome</keyword>
<evidence type="ECO:0000256" key="1">
    <source>
        <dbReference type="SAM" id="MobiDB-lite"/>
    </source>
</evidence>
<dbReference type="Gene3D" id="1.20.5.170">
    <property type="match status" value="1"/>
</dbReference>
<accession>A0ABQ8JW21</accession>
<comment type="caution">
    <text evidence="3">The sequence shown here is derived from an EMBL/GenBank/DDBJ whole genome shotgun (WGS) entry which is preliminary data.</text>
</comment>
<protein>
    <recommendedName>
        <fullName evidence="2">BZIP domain-containing protein</fullName>
    </recommendedName>
</protein>
<feature type="compositionally biased region" description="Polar residues" evidence="1">
    <location>
        <begin position="264"/>
        <end position="274"/>
    </location>
</feature>
<evidence type="ECO:0000313" key="4">
    <source>
        <dbReference type="Proteomes" id="UP000887458"/>
    </source>
</evidence>
<reference evidence="3 4" key="2">
    <citation type="journal article" date="2022" name="Mol. Biol. Evol.">
        <title>Comparative Genomics Reveals Insights into the Divergent Evolution of Astigmatic Mites and Household Pest Adaptations.</title>
        <authorList>
            <person name="Xiong Q."/>
            <person name="Wan A.T."/>
            <person name="Liu X."/>
            <person name="Fung C.S."/>
            <person name="Xiao X."/>
            <person name="Malainual N."/>
            <person name="Hou J."/>
            <person name="Wang L."/>
            <person name="Wang M."/>
            <person name="Yang K.Y."/>
            <person name="Cui Y."/>
            <person name="Leung E.L."/>
            <person name="Nong W."/>
            <person name="Shin S.K."/>
            <person name="Au S.W."/>
            <person name="Jeong K.Y."/>
            <person name="Chew F.T."/>
            <person name="Hui J.H."/>
            <person name="Leung T.F."/>
            <person name="Tungtrongchitr A."/>
            <person name="Zhong N."/>
            <person name="Liu Z."/>
            <person name="Tsui S.K."/>
        </authorList>
    </citation>
    <scope>NUCLEOTIDE SEQUENCE [LARGE SCALE GENOMIC DNA]</scope>
    <source>
        <strain evidence="3">Derp</strain>
    </source>
</reference>